<keyword evidence="9 18" id="KW-1133">Transmembrane helix</keyword>
<evidence type="ECO:0000259" key="19">
    <source>
        <dbReference type="PROSITE" id="PS50011"/>
    </source>
</evidence>
<feature type="domain" description="Fibronectin type-III" evidence="20">
    <location>
        <begin position="1095"/>
        <end position="1199"/>
    </location>
</feature>
<dbReference type="GO" id="GO:0005886">
    <property type="term" value="C:plasma membrane"/>
    <property type="evidence" value="ECO:0007669"/>
    <property type="project" value="TreeGrafter"/>
</dbReference>
<dbReference type="SMART" id="SM00060">
    <property type="entry name" value="FN3"/>
    <property type="match status" value="9"/>
</dbReference>
<dbReference type="SMART" id="SM00219">
    <property type="entry name" value="TyrKc"/>
    <property type="match status" value="1"/>
</dbReference>
<evidence type="ECO:0000256" key="17">
    <source>
        <dbReference type="SAM" id="MobiDB-lite"/>
    </source>
</evidence>
<feature type="compositionally biased region" description="Basic and acidic residues" evidence="17">
    <location>
        <begin position="2389"/>
        <end position="2410"/>
    </location>
</feature>
<dbReference type="SUPFAM" id="SSF56112">
    <property type="entry name" value="Protein kinase-like (PK-like)"/>
    <property type="match status" value="1"/>
</dbReference>
<evidence type="ECO:0000256" key="9">
    <source>
        <dbReference type="ARBA" id="ARBA00022989"/>
    </source>
</evidence>
<dbReference type="Gene3D" id="2.120.10.30">
    <property type="entry name" value="TolB, C-terminal domain"/>
    <property type="match status" value="3"/>
</dbReference>
<evidence type="ECO:0000256" key="12">
    <source>
        <dbReference type="ARBA" id="ARBA00023170"/>
    </source>
</evidence>
<dbReference type="PROSITE" id="PS00109">
    <property type="entry name" value="PROTEIN_KINASE_TYR"/>
    <property type="match status" value="1"/>
</dbReference>
<feature type="compositionally biased region" description="Basic and acidic residues" evidence="17">
    <location>
        <begin position="2423"/>
        <end position="2448"/>
    </location>
</feature>
<dbReference type="PANTHER" id="PTHR24416">
    <property type="entry name" value="TYROSINE-PROTEIN KINASE RECEPTOR"/>
    <property type="match status" value="1"/>
</dbReference>
<evidence type="ECO:0000259" key="20">
    <source>
        <dbReference type="PROSITE" id="PS50853"/>
    </source>
</evidence>
<keyword evidence="3" id="KW-0808">Transferase</keyword>
<dbReference type="Gene3D" id="3.30.200.20">
    <property type="entry name" value="Phosphorylase Kinase, domain 1"/>
    <property type="match status" value="1"/>
</dbReference>
<dbReference type="Proteomes" id="UP001329430">
    <property type="component" value="Chromosome 1"/>
</dbReference>
<feature type="transmembrane region" description="Helical" evidence="18">
    <location>
        <begin position="20"/>
        <end position="38"/>
    </location>
</feature>
<dbReference type="SMART" id="SM00135">
    <property type="entry name" value="LY"/>
    <property type="match status" value="7"/>
</dbReference>
<dbReference type="InterPro" id="IPR001245">
    <property type="entry name" value="Ser-Thr/Tyr_kinase_cat_dom"/>
</dbReference>
<dbReference type="EMBL" id="JAVRBK010000001">
    <property type="protein sequence ID" value="KAK5650142.1"/>
    <property type="molecule type" value="Genomic_DNA"/>
</dbReference>
<keyword evidence="22" id="KW-1185">Reference proteome</keyword>
<evidence type="ECO:0000256" key="1">
    <source>
        <dbReference type="ARBA" id="ARBA00004167"/>
    </source>
</evidence>
<keyword evidence="13" id="KW-0325">Glycoprotein</keyword>
<dbReference type="SUPFAM" id="SSF49265">
    <property type="entry name" value="Fibronectin type III"/>
    <property type="match status" value="5"/>
</dbReference>
<keyword evidence="4 16" id="KW-0812">Transmembrane</keyword>
<dbReference type="FunFam" id="2.60.40.10:FF:002685">
    <property type="entry name" value="Tyrosine-protein kinase receptor"/>
    <property type="match status" value="1"/>
</dbReference>
<dbReference type="InterPro" id="IPR017441">
    <property type="entry name" value="Protein_kinase_ATP_BS"/>
</dbReference>
<dbReference type="InterPro" id="IPR000033">
    <property type="entry name" value="LDLR_classB_rpt"/>
</dbReference>
<feature type="region of interest" description="Disordered" evidence="17">
    <location>
        <begin position="2377"/>
        <end position="2448"/>
    </location>
</feature>
<evidence type="ECO:0000256" key="6">
    <source>
        <dbReference type="ARBA" id="ARBA00022741"/>
    </source>
</evidence>
<dbReference type="InterPro" id="IPR003961">
    <property type="entry name" value="FN3_dom"/>
</dbReference>
<keyword evidence="7" id="KW-0418">Kinase</keyword>
<evidence type="ECO:0000256" key="3">
    <source>
        <dbReference type="ARBA" id="ARBA00022679"/>
    </source>
</evidence>
<dbReference type="PANTHER" id="PTHR24416:SF527">
    <property type="entry name" value="PROTO-ONCOGENE TYROSINE-PROTEIN KINASE ROS"/>
    <property type="match status" value="1"/>
</dbReference>
<evidence type="ECO:0000256" key="10">
    <source>
        <dbReference type="ARBA" id="ARBA00023136"/>
    </source>
</evidence>
<feature type="domain" description="Fibronectin type-III" evidence="20">
    <location>
        <begin position="128"/>
        <end position="226"/>
    </location>
</feature>
<dbReference type="PROSITE" id="PS50853">
    <property type="entry name" value="FN3"/>
    <property type="match status" value="7"/>
</dbReference>
<evidence type="ECO:0000256" key="7">
    <source>
        <dbReference type="ARBA" id="ARBA00022777"/>
    </source>
</evidence>
<feature type="domain" description="Fibronectin type-III" evidence="20">
    <location>
        <begin position="1615"/>
        <end position="1728"/>
    </location>
</feature>
<accession>A0AAN7VK85</accession>
<sequence>MSCYVSKLINFKMYALRLQVLIILYGFQNFVLFASELLDVEVEQYCIRRCPLQNRTDEGHYELDCGYECSINKCVEGCKVWKQALESSCQTVCNGTLEPLSSKELYCVMSCNDALTRYFNQLRAKLGTPVAPALVADSLTSTSLRLEWKFPEARHAGLTYFVQWRYEELAASWQYCRNHTWGPHDTVVVDNLQPYTKYRFRVALLLSPHSEPIVSAPSVVISTLPAGVPTSPPIIVRAVPIDSTHISISWEPGPFPHGPLLSYVLHITDSNGYSALKDIPAENTFYTYRDLIPARNYTVSISMTNGIGTGPAAHILVSTPPESLAKELQQPVLILNSHHLVIEQGTDMLAVPLVLYSTKEFIKGIAIHISKKLLFVSDSSAKVHKISFSNMTKNSAPVTILSPSHIDFLPLELSIDWLNNQLYILGEVTHQRQVWQITRCNLDGHGHQVALAGLRVKPRHIEVDPYNGFLFWVIQGSTGGGLFRLDLADISNGIKHNVHPEQILSEPNLGAFTVDHTNFRLLCSNQNQNTINSVSLDGKEIINVRPKIITRKLQKVLSLATANKTFYWTDGNDVFYEEFHSSRESYYHNTYPDLADRPYLNVLVNLDGSQPTPVPINPPTLLQAIFGPKLVKISWKAPHLLGDQGKGAWQNWSYEISIKDINNNSTMIYKNINVTSCTIQNLKEGEEYIIKAAAYTNLGKGPWSSEFSGRTLKVSKNGKYPTILWSATNGLLRSDATGENVQTLVQKNVMKDYHIIDIAWYNDQIYVVTNNSQIFWHNLKSHKGGQLVDIDSVSSIAVDWIGKKLYWSNPKQQLILRGNLNGTQQEPLPILTLAKELNIDAVQAYLYWSTGHAVECARLNGADRLVYHPAQLFSGKQVMGLTLDMHRNMVYWIIRGSEGSNLFRAPMAGAFLPGTKPVPESVSGLQKPDMQGPLCYFNDRLLWLKDDKNAVISDLKGKNIANIQGKELSGLTMIFVMDSNIHIWPNISNKILDDVSVIPEPINRNSIKVIGFWNSFNITWEPCQKVNFGTVFYEIKVDNLLKNSSTKVTTFPSISYWQSLEPYTKLHITIKAYTYWGSSAIVRAKIYSPPSTPSAPENLRTYLSHHYHHNETETVDITIRWDAPLLSNGVIHGYKMKCWYTENLTNVNLGEYIEKKANEKEHILKNLKMDKIYYVQVQAYTEVGDGALSQIIEVNTGNGFPLPKLLVATTDSIFIHDIDKNKNYPLLHGISTPIELAYIIKENKLFWINDMHELLVFSLSNLNRTKICDLNADVYGLTIDWVERSLYYIQILSLETYSVNKLDLNYIDKGTLKLDEVFQRPYSISKIEVSPFTKKLYWVEVDENNQNRLMQCNTNGTDIQPFLSLHGYIKRNVEVDYPSCNCPLNPVVEKTFTVDHSNSKMNPQVVFADSDTHAIISADKYGCNCDVMAHSKLVKDSFPLHTLKSDFGTLYWTNSTQGLVYSLRKNDTNVANRGQMNAQNILIFGPHMQPYPPSKCLTIQPGENVTISVLKKTSTSLTLALPEIEHDSDCQTLSTPTIQYKIYYKPSIEDNLEQCDESCNQITSFTKVITISNLKSFTKYLFLVRVSNYFTNSLESNLYVGPPAILQTSVGAPSKPENVTATILSPTLIEVSWAPPREMNSESVSYEIHWQTAGDSNGIRQKGEQIVSNPTHKNLNNFSAQLYKLSPNETYLVWIRAYSQSEDKLTRINDVELVSSDSDSIKITTYAEPENITLINNTADELTIQMKIYSYAKQYILQYAYYMSNDWIDITNDTTSLVDDTITIRITNLHPKTQYKFRMLIIYPNYSQPYIWPPDFRFTFETLGDCPSAPGVPLIQHIKADVYQVWWEASKENGAAIETYLLEALRIPNYRNKRSANRPAWFHNAPSIDEYEDNWIPLYNGTDTFWIITGLQDDYRYAFRVSALNAYGWSNTSEESSEFDLNVAAQLAEKQDPVSLFIIAGIPVAICIVIVICIFCCCRLCCTKSKEKQIIAIPRGPDVELATLRELPRRWVHNTNILYTANQLNPDEITMLPHIRREQIKLMKFLGSGAFGEVFEGKARNISNNGIEINVAIKTLRKGASDSEKCEFLQEAQLMSHFKHEHILQLLGVCLDNDPQFIIMELMQGGDLLTYLRSSRNLMTNTPSLTLKELLKMCVDVAKGCRYLEEMHFVHRDLACRNCLVSSTNPEQRIVKIGDFGLTRDIYKNDYYRKEGEGLLPVRWMAPESLVDGVFTCQSDVWAFGVLLWEIMTLGQQPYPARTNLEVLHYVKGGGRLGKPVDCPEKLHELMLKCWNYEPERRPTFKYCLSMLDDLHMKTANDTTSAHDGQYISTVLQSTPWKGVSDDEGDKEKTPFLNENDGKIPTYLELIYDGNCPDDNDGYEIPRSSLRSNKSEMSKKEQSNLNKNNEDELKNNTISENNVIETKVNDDKLNSADNKRHYINHESEIEVK</sequence>
<feature type="domain" description="Fibronectin type-III" evidence="20">
    <location>
        <begin position="232"/>
        <end position="323"/>
    </location>
</feature>
<feature type="domain" description="Fibronectin type-III" evidence="20">
    <location>
        <begin position="615"/>
        <end position="714"/>
    </location>
</feature>
<feature type="domain" description="Protein kinase" evidence="19">
    <location>
        <begin position="2040"/>
        <end position="2315"/>
    </location>
</feature>
<keyword evidence="6 15" id="KW-0547">Nucleotide-binding</keyword>
<dbReference type="FunFam" id="1.10.510.10:FF:000341">
    <property type="entry name" value="Tyrosine-protein kinase receptor"/>
    <property type="match status" value="1"/>
</dbReference>
<evidence type="ECO:0000256" key="16">
    <source>
        <dbReference type="RuleBase" id="RU000312"/>
    </source>
</evidence>
<keyword evidence="12 16" id="KW-0675">Receptor</keyword>
<comment type="catalytic activity">
    <reaction evidence="14 16">
        <text>L-tyrosyl-[protein] + ATP = O-phospho-L-tyrosyl-[protein] + ADP + H(+)</text>
        <dbReference type="Rhea" id="RHEA:10596"/>
        <dbReference type="Rhea" id="RHEA-COMP:10136"/>
        <dbReference type="Rhea" id="RHEA-COMP:20101"/>
        <dbReference type="ChEBI" id="CHEBI:15378"/>
        <dbReference type="ChEBI" id="CHEBI:30616"/>
        <dbReference type="ChEBI" id="CHEBI:46858"/>
        <dbReference type="ChEBI" id="CHEBI:61978"/>
        <dbReference type="ChEBI" id="CHEBI:456216"/>
        <dbReference type="EC" id="2.7.10.1"/>
    </reaction>
</comment>
<dbReference type="Gene3D" id="1.10.510.10">
    <property type="entry name" value="Transferase(Phosphotransferase) domain 1"/>
    <property type="match status" value="1"/>
</dbReference>
<dbReference type="GO" id="GO:0007169">
    <property type="term" value="P:cell surface receptor protein tyrosine kinase signaling pathway"/>
    <property type="evidence" value="ECO:0007669"/>
    <property type="project" value="InterPro"/>
</dbReference>
<evidence type="ECO:0000313" key="22">
    <source>
        <dbReference type="Proteomes" id="UP001329430"/>
    </source>
</evidence>
<dbReference type="Pfam" id="PF07714">
    <property type="entry name" value="PK_Tyr_Ser-Thr"/>
    <property type="match status" value="1"/>
</dbReference>
<dbReference type="InterPro" id="IPR013783">
    <property type="entry name" value="Ig-like_fold"/>
</dbReference>
<dbReference type="Gene3D" id="2.60.40.10">
    <property type="entry name" value="Immunoglobulins"/>
    <property type="match status" value="7"/>
</dbReference>
<dbReference type="InterPro" id="IPR002011">
    <property type="entry name" value="Tyr_kinase_rcpt_2_CS"/>
</dbReference>
<dbReference type="InterPro" id="IPR050122">
    <property type="entry name" value="RTK"/>
</dbReference>
<dbReference type="CDD" id="cd05044">
    <property type="entry name" value="PTKc_c-ros"/>
    <property type="match status" value="1"/>
</dbReference>
<comment type="caution">
    <text evidence="21">The sequence shown here is derived from an EMBL/GenBank/DDBJ whole genome shotgun (WGS) entry which is preliminary data.</text>
</comment>
<dbReference type="Pfam" id="PF00041">
    <property type="entry name" value="fn3"/>
    <property type="match status" value="5"/>
</dbReference>
<dbReference type="InterPro" id="IPR000719">
    <property type="entry name" value="Prot_kinase_dom"/>
</dbReference>
<dbReference type="InterPro" id="IPR011009">
    <property type="entry name" value="Kinase-like_dom_sf"/>
</dbReference>
<dbReference type="SUPFAM" id="SSF63825">
    <property type="entry name" value="YWTD domain"/>
    <property type="match status" value="3"/>
</dbReference>
<dbReference type="GO" id="GO:0005524">
    <property type="term" value="F:ATP binding"/>
    <property type="evidence" value="ECO:0007669"/>
    <property type="project" value="UniProtKB-UniRule"/>
</dbReference>
<keyword evidence="10 18" id="KW-0472">Membrane</keyword>
<evidence type="ECO:0000256" key="11">
    <source>
        <dbReference type="ARBA" id="ARBA00023137"/>
    </source>
</evidence>
<feature type="domain" description="Fibronectin type-III" evidence="20">
    <location>
        <begin position="1501"/>
        <end position="1603"/>
    </location>
</feature>
<evidence type="ECO:0000256" key="8">
    <source>
        <dbReference type="ARBA" id="ARBA00022840"/>
    </source>
</evidence>
<comment type="similarity">
    <text evidence="16">Belongs to the protein kinase superfamily. Tyr protein kinase family. Insulin receptor subfamily.</text>
</comment>
<evidence type="ECO:0000313" key="21">
    <source>
        <dbReference type="EMBL" id="KAK5650142.1"/>
    </source>
</evidence>
<dbReference type="InterPro" id="IPR011042">
    <property type="entry name" value="6-blade_b-propeller_TolB-like"/>
</dbReference>
<evidence type="ECO:0000256" key="13">
    <source>
        <dbReference type="ARBA" id="ARBA00023180"/>
    </source>
</evidence>
<dbReference type="GO" id="GO:0032006">
    <property type="term" value="P:regulation of TOR signaling"/>
    <property type="evidence" value="ECO:0007669"/>
    <property type="project" value="TreeGrafter"/>
</dbReference>
<dbReference type="PRINTS" id="PR00109">
    <property type="entry name" value="TYRKINASE"/>
</dbReference>
<dbReference type="PROSITE" id="PS00107">
    <property type="entry name" value="PROTEIN_KINASE_ATP"/>
    <property type="match status" value="1"/>
</dbReference>
<dbReference type="PROSITE" id="PS50011">
    <property type="entry name" value="PROTEIN_KINASE_DOM"/>
    <property type="match status" value="1"/>
</dbReference>
<keyword evidence="11" id="KW-0829">Tyrosine-protein kinase</keyword>
<dbReference type="GO" id="GO:0004714">
    <property type="term" value="F:transmembrane receptor protein tyrosine kinase activity"/>
    <property type="evidence" value="ECO:0007669"/>
    <property type="project" value="UniProtKB-EC"/>
</dbReference>
<proteinExistence type="inferred from homology"/>
<dbReference type="InterPro" id="IPR008266">
    <property type="entry name" value="Tyr_kinase_AS"/>
</dbReference>
<dbReference type="GO" id="GO:0043235">
    <property type="term" value="C:receptor complex"/>
    <property type="evidence" value="ECO:0007669"/>
    <property type="project" value="TreeGrafter"/>
</dbReference>
<feature type="domain" description="Fibronectin type-III" evidence="20">
    <location>
        <begin position="1829"/>
        <end position="1944"/>
    </location>
</feature>
<organism evidence="21 22">
    <name type="scientific">Pyrocoelia pectoralis</name>
    <dbReference type="NCBI Taxonomy" id="417401"/>
    <lineage>
        <taxon>Eukaryota</taxon>
        <taxon>Metazoa</taxon>
        <taxon>Ecdysozoa</taxon>
        <taxon>Arthropoda</taxon>
        <taxon>Hexapoda</taxon>
        <taxon>Insecta</taxon>
        <taxon>Pterygota</taxon>
        <taxon>Neoptera</taxon>
        <taxon>Endopterygota</taxon>
        <taxon>Coleoptera</taxon>
        <taxon>Polyphaga</taxon>
        <taxon>Elateriformia</taxon>
        <taxon>Elateroidea</taxon>
        <taxon>Lampyridae</taxon>
        <taxon>Lampyrinae</taxon>
        <taxon>Pyrocoelia</taxon>
    </lineage>
</organism>
<dbReference type="EC" id="2.7.10.1" evidence="16"/>
<evidence type="ECO:0000256" key="15">
    <source>
        <dbReference type="PROSITE-ProRule" id="PRU10141"/>
    </source>
</evidence>
<dbReference type="CDD" id="cd00063">
    <property type="entry name" value="FN3"/>
    <property type="match status" value="8"/>
</dbReference>
<evidence type="ECO:0000256" key="5">
    <source>
        <dbReference type="ARBA" id="ARBA00022737"/>
    </source>
</evidence>
<feature type="transmembrane region" description="Helical" evidence="18">
    <location>
        <begin position="1956"/>
        <end position="1982"/>
    </location>
</feature>
<dbReference type="SMART" id="SM00220">
    <property type="entry name" value="S_TKc"/>
    <property type="match status" value="1"/>
</dbReference>
<dbReference type="InterPro" id="IPR020635">
    <property type="entry name" value="Tyr_kinase_cat_dom"/>
</dbReference>
<dbReference type="InterPro" id="IPR036116">
    <property type="entry name" value="FN3_sf"/>
</dbReference>
<feature type="binding site" evidence="15">
    <location>
        <position position="2074"/>
    </location>
    <ligand>
        <name>ATP</name>
        <dbReference type="ChEBI" id="CHEBI:30616"/>
    </ligand>
</feature>
<comment type="subcellular location">
    <subcellularLocation>
        <location evidence="1">Membrane</location>
        <topology evidence="1">Single-pass membrane protein</topology>
    </subcellularLocation>
</comment>
<keyword evidence="5" id="KW-0677">Repeat</keyword>
<protein>
    <recommendedName>
        <fullName evidence="16">Tyrosine-protein kinase receptor</fullName>
        <ecNumber evidence="16">2.7.10.1</ecNumber>
    </recommendedName>
</protein>
<gene>
    <name evidence="21" type="ORF">RI129_001171</name>
</gene>
<evidence type="ECO:0000256" key="14">
    <source>
        <dbReference type="ARBA" id="ARBA00051243"/>
    </source>
</evidence>
<reference evidence="21 22" key="1">
    <citation type="journal article" date="2024" name="Insects">
        <title>An Improved Chromosome-Level Genome Assembly of the Firefly Pyrocoelia pectoralis.</title>
        <authorList>
            <person name="Fu X."/>
            <person name="Meyer-Rochow V.B."/>
            <person name="Ballantyne L."/>
            <person name="Zhu X."/>
        </authorList>
    </citation>
    <scope>NUCLEOTIDE SEQUENCE [LARGE SCALE GENOMIC DNA]</scope>
    <source>
        <strain evidence="21">XCY_ONT2</strain>
    </source>
</reference>
<dbReference type="PROSITE" id="PS00239">
    <property type="entry name" value="RECEPTOR_TYR_KIN_II"/>
    <property type="match status" value="1"/>
</dbReference>
<evidence type="ECO:0000256" key="18">
    <source>
        <dbReference type="SAM" id="Phobius"/>
    </source>
</evidence>
<keyword evidence="2 16" id="KW-0597">Phosphoprotein</keyword>
<evidence type="ECO:0000256" key="2">
    <source>
        <dbReference type="ARBA" id="ARBA00022553"/>
    </source>
</evidence>
<name>A0AAN7VK85_9COLE</name>
<evidence type="ECO:0000256" key="4">
    <source>
        <dbReference type="ARBA" id="ARBA00022692"/>
    </source>
</evidence>
<keyword evidence="8 15" id="KW-0067">ATP-binding</keyword>